<proteinExistence type="inferred from homology"/>
<keyword evidence="7" id="KW-1185">Reference proteome</keyword>
<dbReference type="GO" id="GO:0015031">
    <property type="term" value="P:protein transport"/>
    <property type="evidence" value="ECO:0007669"/>
    <property type="project" value="UniProtKB-KW"/>
</dbReference>
<evidence type="ECO:0000256" key="5">
    <source>
        <dbReference type="PROSITE-ProRule" id="PRU00259"/>
    </source>
</evidence>
<dbReference type="SUPFAM" id="SSF48371">
    <property type="entry name" value="ARM repeat"/>
    <property type="match status" value="1"/>
</dbReference>
<keyword evidence="4" id="KW-0653">Protein transport</keyword>
<dbReference type="InterPro" id="IPR000225">
    <property type="entry name" value="Armadillo"/>
</dbReference>
<protein>
    <submittedName>
        <fullName evidence="6">Importin subunit alpha-1-like</fullName>
    </submittedName>
</protein>
<sequence length="81" mass="8561">VKPALPALAQLIHSNDEEVLTDACWALSYLSDGANDKIQGVIDAGVCSRLVELLLHPSPSVLIPALRTVGNIVTGDDLQTQ</sequence>
<feature type="non-terminal residue" evidence="6">
    <location>
        <position position="1"/>
    </location>
</feature>
<organism evidence="6 7">
    <name type="scientific">Trifolium medium</name>
    <dbReference type="NCBI Taxonomy" id="97028"/>
    <lineage>
        <taxon>Eukaryota</taxon>
        <taxon>Viridiplantae</taxon>
        <taxon>Streptophyta</taxon>
        <taxon>Embryophyta</taxon>
        <taxon>Tracheophyta</taxon>
        <taxon>Spermatophyta</taxon>
        <taxon>Magnoliopsida</taxon>
        <taxon>eudicotyledons</taxon>
        <taxon>Gunneridae</taxon>
        <taxon>Pentapetalae</taxon>
        <taxon>rosids</taxon>
        <taxon>fabids</taxon>
        <taxon>Fabales</taxon>
        <taxon>Fabaceae</taxon>
        <taxon>Papilionoideae</taxon>
        <taxon>50 kb inversion clade</taxon>
        <taxon>NPAAA clade</taxon>
        <taxon>Hologalegina</taxon>
        <taxon>IRL clade</taxon>
        <taxon>Trifolieae</taxon>
        <taxon>Trifolium</taxon>
    </lineage>
</organism>
<dbReference type="PROSITE" id="PS50176">
    <property type="entry name" value="ARM_REPEAT"/>
    <property type="match status" value="1"/>
</dbReference>
<dbReference type="PANTHER" id="PTHR23316">
    <property type="entry name" value="IMPORTIN ALPHA"/>
    <property type="match status" value="1"/>
</dbReference>
<dbReference type="Gene3D" id="1.25.10.10">
    <property type="entry name" value="Leucine-rich Repeat Variant"/>
    <property type="match status" value="1"/>
</dbReference>
<keyword evidence="2" id="KW-0813">Transport</keyword>
<keyword evidence="3" id="KW-0677">Repeat</keyword>
<dbReference type="EMBL" id="LXQA010144100">
    <property type="protein sequence ID" value="MCI24881.1"/>
    <property type="molecule type" value="Genomic_DNA"/>
</dbReference>
<dbReference type="InterPro" id="IPR016024">
    <property type="entry name" value="ARM-type_fold"/>
</dbReference>
<feature type="non-terminal residue" evidence="6">
    <location>
        <position position="81"/>
    </location>
</feature>
<dbReference type="InterPro" id="IPR011989">
    <property type="entry name" value="ARM-like"/>
</dbReference>
<dbReference type="AlphaFoldDB" id="A0A392QKG8"/>
<dbReference type="SMART" id="SM00185">
    <property type="entry name" value="ARM"/>
    <property type="match status" value="2"/>
</dbReference>
<evidence type="ECO:0000313" key="6">
    <source>
        <dbReference type="EMBL" id="MCI24881.1"/>
    </source>
</evidence>
<name>A0A392QKG8_9FABA</name>
<feature type="repeat" description="ARM" evidence="5">
    <location>
        <begin position="3"/>
        <end position="31"/>
    </location>
</feature>
<evidence type="ECO:0000313" key="7">
    <source>
        <dbReference type="Proteomes" id="UP000265520"/>
    </source>
</evidence>
<reference evidence="6 7" key="1">
    <citation type="journal article" date="2018" name="Front. Plant Sci.">
        <title>Red Clover (Trifolium pratense) and Zigzag Clover (T. medium) - A Picture of Genomic Similarities and Differences.</title>
        <authorList>
            <person name="Dluhosova J."/>
            <person name="Istvanek J."/>
            <person name="Nedelnik J."/>
            <person name="Repkova J."/>
        </authorList>
    </citation>
    <scope>NUCLEOTIDE SEQUENCE [LARGE SCALE GENOMIC DNA]</scope>
    <source>
        <strain evidence="7">cv. 10/8</strain>
        <tissue evidence="6">Leaf</tissue>
    </source>
</reference>
<comment type="similarity">
    <text evidence="1">Belongs to the importin alpha family.</text>
</comment>
<accession>A0A392QKG8</accession>
<evidence type="ECO:0000256" key="2">
    <source>
        <dbReference type="ARBA" id="ARBA00022448"/>
    </source>
</evidence>
<dbReference type="Pfam" id="PF00514">
    <property type="entry name" value="Arm"/>
    <property type="match status" value="2"/>
</dbReference>
<dbReference type="Proteomes" id="UP000265520">
    <property type="component" value="Unassembled WGS sequence"/>
</dbReference>
<evidence type="ECO:0000256" key="1">
    <source>
        <dbReference type="ARBA" id="ARBA00010394"/>
    </source>
</evidence>
<comment type="caution">
    <text evidence="6">The sequence shown here is derived from an EMBL/GenBank/DDBJ whole genome shotgun (WGS) entry which is preliminary data.</text>
</comment>
<evidence type="ECO:0000256" key="3">
    <source>
        <dbReference type="ARBA" id="ARBA00022737"/>
    </source>
</evidence>
<evidence type="ECO:0000256" key="4">
    <source>
        <dbReference type="ARBA" id="ARBA00022927"/>
    </source>
</evidence>